<dbReference type="PANTHER" id="PTHR43798:SF33">
    <property type="entry name" value="HYDROLASE, PUTATIVE (AFU_ORTHOLOGUE AFUA_2G14860)-RELATED"/>
    <property type="match status" value="1"/>
</dbReference>
<dbReference type="AlphaFoldDB" id="A0A3B7MU79"/>
<dbReference type="PANTHER" id="PTHR43798">
    <property type="entry name" value="MONOACYLGLYCEROL LIPASE"/>
    <property type="match status" value="1"/>
</dbReference>
<dbReference type="RefSeq" id="WP_119052433.1">
    <property type="nucleotide sequence ID" value="NZ_CP032157.1"/>
</dbReference>
<dbReference type="Gene3D" id="3.40.50.1820">
    <property type="entry name" value="alpha/beta hydrolase"/>
    <property type="match status" value="1"/>
</dbReference>
<dbReference type="PRINTS" id="PR00111">
    <property type="entry name" value="ABHYDROLASE"/>
</dbReference>
<dbReference type="EMBL" id="CP032157">
    <property type="protein sequence ID" value="AXY76556.1"/>
    <property type="molecule type" value="Genomic_DNA"/>
</dbReference>
<reference evidence="2 3" key="1">
    <citation type="submission" date="2018-09" db="EMBL/GenBank/DDBJ databases">
        <title>Genome sequencing of strain 6GH32-13.</title>
        <authorList>
            <person name="Weon H.-Y."/>
            <person name="Heo J."/>
            <person name="Kwon S.-W."/>
        </authorList>
    </citation>
    <scope>NUCLEOTIDE SEQUENCE [LARGE SCALE GENOMIC DNA]</scope>
    <source>
        <strain evidence="2 3">5GH32-13</strain>
    </source>
</reference>
<gene>
    <name evidence="2" type="ORF">D3H65_22275</name>
</gene>
<protein>
    <submittedName>
        <fullName evidence="2">Alpha/beta hydrolase</fullName>
    </submittedName>
</protein>
<organism evidence="2 3">
    <name type="scientific">Paraflavitalea soli</name>
    <dbReference type="NCBI Taxonomy" id="2315862"/>
    <lineage>
        <taxon>Bacteria</taxon>
        <taxon>Pseudomonadati</taxon>
        <taxon>Bacteroidota</taxon>
        <taxon>Chitinophagia</taxon>
        <taxon>Chitinophagales</taxon>
        <taxon>Chitinophagaceae</taxon>
        <taxon>Paraflavitalea</taxon>
    </lineage>
</organism>
<keyword evidence="2" id="KW-0378">Hydrolase</keyword>
<dbReference type="SUPFAM" id="SSF53474">
    <property type="entry name" value="alpha/beta-Hydrolases"/>
    <property type="match status" value="1"/>
</dbReference>
<keyword evidence="3" id="KW-1185">Reference proteome</keyword>
<dbReference type="InterPro" id="IPR000073">
    <property type="entry name" value="AB_hydrolase_1"/>
</dbReference>
<evidence type="ECO:0000313" key="2">
    <source>
        <dbReference type="EMBL" id="AXY76556.1"/>
    </source>
</evidence>
<dbReference type="InterPro" id="IPR029058">
    <property type="entry name" value="AB_hydrolase_fold"/>
</dbReference>
<name>A0A3B7MU79_9BACT</name>
<dbReference type="OrthoDB" id="975949at2"/>
<dbReference type="GO" id="GO:0016020">
    <property type="term" value="C:membrane"/>
    <property type="evidence" value="ECO:0007669"/>
    <property type="project" value="TreeGrafter"/>
</dbReference>
<dbReference type="KEGG" id="pseg:D3H65_22275"/>
<evidence type="ECO:0000313" key="3">
    <source>
        <dbReference type="Proteomes" id="UP000263900"/>
    </source>
</evidence>
<dbReference type="Proteomes" id="UP000263900">
    <property type="component" value="Chromosome"/>
</dbReference>
<sequence length="271" mass="31605">MQTASINYKSSQINYSYGGSGEKLLLCLHGYGESEKSFRFLETYLPAGYRILAIDLPFHGETQWHEGLHFTTDDLLAIIDSICRQHTGYTGRLTIAGFSMGGRVALSLLEKIPAQTDKVLLMASDGLKVNIWYRLATRTIIGNRFFRYTMHRPQWFFLLLKIGDAIGLINQSVYKFTRYYIHDKQVREDLYKRWTCMRYIRPHLPGIKRSVVQYAIPVRLLYGQYDRIIRYERGEKFRSGIESFCTLRIIPTGHQVLQEKNVQVILELLQF</sequence>
<proteinExistence type="predicted"/>
<feature type="domain" description="AB hydrolase-1" evidence="1">
    <location>
        <begin position="24"/>
        <end position="136"/>
    </location>
</feature>
<dbReference type="InterPro" id="IPR050266">
    <property type="entry name" value="AB_hydrolase_sf"/>
</dbReference>
<accession>A0A3B7MU79</accession>
<evidence type="ECO:0000259" key="1">
    <source>
        <dbReference type="Pfam" id="PF00561"/>
    </source>
</evidence>
<dbReference type="GO" id="GO:0016787">
    <property type="term" value="F:hydrolase activity"/>
    <property type="evidence" value="ECO:0007669"/>
    <property type="project" value="UniProtKB-KW"/>
</dbReference>
<dbReference type="Pfam" id="PF00561">
    <property type="entry name" value="Abhydrolase_1"/>
    <property type="match status" value="1"/>
</dbReference>